<dbReference type="InterPro" id="IPR050309">
    <property type="entry name" value="Type-B_Carboxylest/Lipase"/>
</dbReference>
<protein>
    <recommendedName>
        <fullName evidence="3">Carboxylic ester hydrolase</fullName>
        <ecNumber evidence="3">3.1.1.-</ecNumber>
    </recommendedName>
</protein>
<feature type="domain" description="Carboxylesterase type B" evidence="4">
    <location>
        <begin position="42"/>
        <end position="484"/>
    </location>
</feature>
<evidence type="ECO:0000256" key="2">
    <source>
        <dbReference type="ARBA" id="ARBA00022801"/>
    </source>
</evidence>
<accession>A0ABR4HQK6</accession>
<dbReference type="GO" id="GO:0016787">
    <property type="term" value="F:hydrolase activity"/>
    <property type="evidence" value="ECO:0007669"/>
    <property type="project" value="UniProtKB-KW"/>
</dbReference>
<dbReference type="PROSITE" id="PS00122">
    <property type="entry name" value="CARBOXYLESTERASE_B_1"/>
    <property type="match status" value="1"/>
</dbReference>
<sequence length="549" mass="59145">MIIIFLLISIIMSFLRGAAAVTATAMALVGAHAGACLPRAGNPSVTIGQGVVNGFVENKTNVYLGIPFAETTAGENRWKAPKSLAAFPGGSIDATAYGPSCAQAMSGNAITAQSEDCLNLNIWTPISGTDLPVFVYIYGGAMVTGGNSNAQWQGYNFARKDVIYVNLNYRESLYASPNAPELEGQSQNFGILDVELALQWVYDNIEAFGGDKSRIVLGGHSSGGVHVDHYLWTHPETFLAGAIEMSANAQSGPAITPSGVGLKQVVQDMLDAGVSLSCTADDYTLDCLRAVDTYAFQTTYFNSTSNTWFSPIVDEITRFSNYADRFASGQYPKSLPLIVGNSDQEGAIFGYVYGSENTDFSSWIHTFDADLAFVPESQLLAAYDEADYASVSAMSGASYGDARFLCATDYLLDIRAAEQPTWIYRWFGQYSNVLPIPNLGPSHGSEVPFFHGGNECFSSLSNVTSKEQKLADYMNDWFVAWIKDPAAGPGWENAAPVNGPLARIGVPEHEEKIVMSATGEYNARCQKTYKPNYPGYPEVLNPVDLAASA</sequence>
<proteinExistence type="inferred from homology"/>
<evidence type="ECO:0000259" key="4">
    <source>
        <dbReference type="Pfam" id="PF00135"/>
    </source>
</evidence>
<keyword evidence="3" id="KW-0732">Signal</keyword>
<dbReference type="SUPFAM" id="SSF53474">
    <property type="entry name" value="alpha/beta-Hydrolases"/>
    <property type="match status" value="1"/>
</dbReference>
<comment type="similarity">
    <text evidence="1 3">Belongs to the type-B carboxylesterase/lipase family.</text>
</comment>
<dbReference type="InterPro" id="IPR029058">
    <property type="entry name" value="AB_hydrolase_fold"/>
</dbReference>
<name>A0ABR4HQK6_9EURO</name>
<evidence type="ECO:0000313" key="5">
    <source>
        <dbReference type="EMBL" id="KAL2817637.1"/>
    </source>
</evidence>
<dbReference type="InterPro" id="IPR019826">
    <property type="entry name" value="Carboxylesterase_B_AS"/>
</dbReference>
<dbReference type="EMBL" id="JBFXLT010000017">
    <property type="protein sequence ID" value="KAL2817637.1"/>
    <property type="molecule type" value="Genomic_DNA"/>
</dbReference>
<dbReference type="Pfam" id="PF00135">
    <property type="entry name" value="COesterase"/>
    <property type="match status" value="1"/>
</dbReference>
<keyword evidence="6" id="KW-1185">Reference proteome</keyword>
<keyword evidence="2 3" id="KW-0378">Hydrolase</keyword>
<dbReference type="Proteomes" id="UP001610334">
    <property type="component" value="Unassembled WGS sequence"/>
</dbReference>
<evidence type="ECO:0000313" key="6">
    <source>
        <dbReference type="Proteomes" id="UP001610334"/>
    </source>
</evidence>
<comment type="caution">
    <text evidence="5">The sequence shown here is derived from an EMBL/GenBank/DDBJ whole genome shotgun (WGS) entry which is preliminary data.</text>
</comment>
<organism evidence="5 6">
    <name type="scientific">Aspergillus granulosus</name>
    <dbReference type="NCBI Taxonomy" id="176169"/>
    <lineage>
        <taxon>Eukaryota</taxon>
        <taxon>Fungi</taxon>
        <taxon>Dikarya</taxon>
        <taxon>Ascomycota</taxon>
        <taxon>Pezizomycotina</taxon>
        <taxon>Eurotiomycetes</taxon>
        <taxon>Eurotiomycetidae</taxon>
        <taxon>Eurotiales</taxon>
        <taxon>Aspergillaceae</taxon>
        <taxon>Aspergillus</taxon>
        <taxon>Aspergillus subgen. Nidulantes</taxon>
    </lineage>
</organism>
<reference evidence="5 6" key="1">
    <citation type="submission" date="2024-07" db="EMBL/GenBank/DDBJ databases">
        <title>Section-level genome sequencing and comparative genomics of Aspergillus sections Usti and Cavernicolus.</title>
        <authorList>
            <consortium name="Lawrence Berkeley National Laboratory"/>
            <person name="Nybo J.L."/>
            <person name="Vesth T.C."/>
            <person name="Theobald S."/>
            <person name="Frisvad J.C."/>
            <person name="Larsen T.O."/>
            <person name="Kjaerboelling I."/>
            <person name="Rothschild-Mancinelli K."/>
            <person name="Lyhne E.K."/>
            <person name="Kogle M.E."/>
            <person name="Barry K."/>
            <person name="Clum A."/>
            <person name="Na H."/>
            <person name="Ledsgaard L."/>
            <person name="Lin J."/>
            <person name="Lipzen A."/>
            <person name="Kuo A."/>
            <person name="Riley R."/>
            <person name="Mondo S."/>
            <person name="Labutti K."/>
            <person name="Haridas S."/>
            <person name="Pangalinan J."/>
            <person name="Salamov A.A."/>
            <person name="Simmons B.A."/>
            <person name="Magnuson J.K."/>
            <person name="Chen J."/>
            <person name="Drula E."/>
            <person name="Henrissat B."/>
            <person name="Wiebenga A."/>
            <person name="Lubbers R.J."/>
            <person name="Gomes A.C."/>
            <person name="Makela M.R."/>
            <person name="Stajich J."/>
            <person name="Grigoriev I.V."/>
            <person name="Mortensen U.H."/>
            <person name="De Vries R.P."/>
            <person name="Baker S.E."/>
            <person name="Andersen M.R."/>
        </authorList>
    </citation>
    <scope>NUCLEOTIDE SEQUENCE [LARGE SCALE GENOMIC DNA]</scope>
    <source>
        <strain evidence="5 6">CBS 588.65</strain>
    </source>
</reference>
<gene>
    <name evidence="5" type="ORF">BJX63DRAFT_385563</name>
</gene>
<dbReference type="InterPro" id="IPR002018">
    <property type="entry name" value="CarbesteraseB"/>
</dbReference>
<feature type="chain" id="PRO_5045003215" description="Carboxylic ester hydrolase" evidence="3">
    <location>
        <begin position="21"/>
        <end position="549"/>
    </location>
</feature>
<feature type="signal peptide" evidence="3">
    <location>
        <begin position="1"/>
        <end position="20"/>
    </location>
</feature>
<dbReference type="EC" id="3.1.1.-" evidence="3"/>
<evidence type="ECO:0000256" key="3">
    <source>
        <dbReference type="RuleBase" id="RU361235"/>
    </source>
</evidence>
<evidence type="ECO:0000256" key="1">
    <source>
        <dbReference type="ARBA" id="ARBA00005964"/>
    </source>
</evidence>
<dbReference type="PANTHER" id="PTHR11559">
    <property type="entry name" value="CARBOXYLESTERASE"/>
    <property type="match status" value="1"/>
</dbReference>
<dbReference type="Gene3D" id="3.40.50.1820">
    <property type="entry name" value="alpha/beta hydrolase"/>
    <property type="match status" value="1"/>
</dbReference>